<feature type="transmembrane region" description="Helical" evidence="2">
    <location>
        <begin position="404"/>
        <end position="426"/>
    </location>
</feature>
<dbReference type="AlphaFoldDB" id="A0A6A5C0C0"/>
<name>A0A6A5C0C0_NAEFO</name>
<feature type="region of interest" description="Disordered" evidence="1">
    <location>
        <begin position="1"/>
        <end position="24"/>
    </location>
</feature>
<sequence length="534" mass="62364">MSFLAKSVPNSELQHREDHNVGNGTDLSMNCLEEATNYHDAPPEKRNIYKNTVHSSEQPSLNDKSSILRFLLGNYSLRDTVRSVALLTLIVSLCSIACLFLLMMVTKEDKSKYAFAFLRHILPSFLFHEGDWTGQESELKRVEEASLYLKELPKELITVLEKSFSKTQDAGLSNSRTSSRFCIAIPTVNRGVDYLHVLLQSILANTSMSDLVPTSNIAINVFDATGNEQQFSPHVESISHLRNVFNFFRKSDISNDKYFLHSSFSNLAASQLPYHQKQALDYITTLEYCQKYYPHMEYTIILEDDAVVPKGWIDSIREMIDTLNRDYYMSTDEEKIRRFKDKRFMWIKLFFAHAYNDFNEKRIHVLSNVALVTSLILTLSYIWIQYKRMKKREDTTIVLNRCTIYWFAVLTFVIALLFLLLMRFHYLEAKFIKLARFFSSDGDGAVGRKYHLQRDFPHFGSAVAMVYPNDASIMQPFINYLREWQQKANREFPNDRIIYNYVAWFNHKIFDNFLAIPDLVEHIGSVSSRDYYYF</sequence>
<dbReference type="OrthoDB" id="10255746at2759"/>
<proteinExistence type="predicted"/>
<dbReference type="EMBL" id="VFQX01000007">
    <property type="protein sequence ID" value="KAF0982927.1"/>
    <property type="molecule type" value="Genomic_DNA"/>
</dbReference>
<dbReference type="PANTHER" id="PTHR31410">
    <property type="entry name" value="TRANSMEMBRANE PROTEIN 246"/>
    <property type="match status" value="1"/>
</dbReference>
<evidence type="ECO:0000313" key="4">
    <source>
        <dbReference type="Proteomes" id="UP000444721"/>
    </source>
</evidence>
<evidence type="ECO:0000256" key="2">
    <source>
        <dbReference type="SAM" id="Phobius"/>
    </source>
</evidence>
<dbReference type="GO" id="GO:0006506">
    <property type="term" value="P:GPI anchor biosynthetic process"/>
    <property type="evidence" value="ECO:0007669"/>
    <property type="project" value="InterPro"/>
</dbReference>
<reference evidence="3 4" key="1">
    <citation type="journal article" date="2019" name="Sci. Rep.">
        <title>Nanopore sequencing improves the draft genome of the human pathogenic amoeba Naegleria fowleri.</title>
        <authorList>
            <person name="Liechti N."/>
            <person name="Schurch N."/>
            <person name="Bruggmann R."/>
            <person name="Wittwer M."/>
        </authorList>
    </citation>
    <scope>NUCLEOTIDE SEQUENCE [LARGE SCALE GENOMIC DNA]</scope>
    <source>
        <strain evidence="3 4">ATCC 30894</strain>
    </source>
</reference>
<accession>A0A6A5C0C0</accession>
<dbReference type="VEuPathDB" id="AmoebaDB:NfTy_015640"/>
<evidence type="ECO:0000313" key="3">
    <source>
        <dbReference type="EMBL" id="KAF0982927.1"/>
    </source>
</evidence>
<dbReference type="GO" id="GO:0000139">
    <property type="term" value="C:Golgi membrane"/>
    <property type="evidence" value="ECO:0007669"/>
    <property type="project" value="InterPro"/>
</dbReference>
<dbReference type="OMA" id="GRKYHLQ"/>
<gene>
    <name evidence="3" type="ORF">FDP41_010906</name>
</gene>
<feature type="transmembrane region" description="Helical" evidence="2">
    <location>
        <begin position="84"/>
        <end position="105"/>
    </location>
</feature>
<comment type="caution">
    <text evidence="3">The sequence shown here is derived from an EMBL/GenBank/DDBJ whole genome shotgun (WGS) entry which is preliminary data.</text>
</comment>
<dbReference type="VEuPathDB" id="AmoebaDB:NF0129750"/>
<protein>
    <submittedName>
        <fullName evidence="3">Uncharacterized protein</fullName>
    </submittedName>
</protein>
<dbReference type="VEuPathDB" id="AmoebaDB:FDP41_010906"/>
<dbReference type="PANTHER" id="PTHR31410:SF1">
    <property type="entry name" value="POST-GPI ATTACHMENT TO PROTEINS FACTOR 4"/>
    <property type="match status" value="1"/>
</dbReference>
<dbReference type="GO" id="GO:0016757">
    <property type="term" value="F:glycosyltransferase activity"/>
    <property type="evidence" value="ECO:0007669"/>
    <property type="project" value="InterPro"/>
</dbReference>
<dbReference type="RefSeq" id="XP_044567640.1">
    <property type="nucleotide sequence ID" value="XM_044701255.1"/>
</dbReference>
<dbReference type="Proteomes" id="UP000444721">
    <property type="component" value="Unassembled WGS sequence"/>
</dbReference>
<organism evidence="3 4">
    <name type="scientific">Naegleria fowleri</name>
    <name type="common">Brain eating amoeba</name>
    <dbReference type="NCBI Taxonomy" id="5763"/>
    <lineage>
        <taxon>Eukaryota</taxon>
        <taxon>Discoba</taxon>
        <taxon>Heterolobosea</taxon>
        <taxon>Tetramitia</taxon>
        <taxon>Eutetramitia</taxon>
        <taxon>Vahlkampfiidae</taxon>
        <taxon>Naegleria</taxon>
    </lineage>
</organism>
<keyword evidence="2" id="KW-1133">Transmembrane helix</keyword>
<evidence type="ECO:0000256" key="1">
    <source>
        <dbReference type="SAM" id="MobiDB-lite"/>
    </source>
</evidence>
<feature type="transmembrane region" description="Helical" evidence="2">
    <location>
        <begin position="365"/>
        <end position="384"/>
    </location>
</feature>
<dbReference type="InterPro" id="IPR029675">
    <property type="entry name" value="PGAP4"/>
</dbReference>
<dbReference type="GeneID" id="68118121"/>
<keyword evidence="4" id="KW-1185">Reference proteome</keyword>
<keyword evidence="2" id="KW-0472">Membrane</keyword>
<keyword evidence="2" id="KW-0812">Transmembrane</keyword>